<gene>
    <name evidence="2" type="ORF">F2P45_30315</name>
</gene>
<sequence>MTPRTTRALLAALGLGAALASLSGAAHGAADRSVEYQKKLLIGLVDEERGKVVSSLSTVFDEDALTEIGYKSLRLDTARYKLAPGVRAFGFDLIGRNRHYCPDGGLGPTRYLYVREGKKIRQIMAEFAVSRWAYIGEDESSCGKIEAPARPVENEERSLSVAASRTNGYADLLVTSTTSVDGKKGVVRTTRIVRYDGDSYPVNQGSDF</sequence>
<comment type="caution">
    <text evidence="2">The sequence shown here is derived from an EMBL/GenBank/DDBJ whole genome shotgun (WGS) entry which is preliminary data.</text>
</comment>
<accession>A0ABX0P1U8</accession>
<evidence type="ECO:0000256" key="1">
    <source>
        <dbReference type="SAM" id="SignalP"/>
    </source>
</evidence>
<keyword evidence="3" id="KW-1185">Reference proteome</keyword>
<organism evidence="2 3">
    <name type="scientific">Massilia mucilaginosa</name>
    <dbReference type="NCBI Taxonomy" id="2609282"/>
    <lineage>
        <taxon>Bacteria</taxon>
        <taxon>Pseudomonadati</taxon>
        <taxon>Pseudomonadota</taxon>
        <taxon>Betaproteobacteria</taxon>
        <taxon>Burkholderiales</taxon>
        <taxon>Oxalobacteraceae</taxon>
        <taxon>Telluria group</taxon>
        <taxon>Massilia</taxon>
    </lineage>
</organism>
<evidence type="ECO:0008006" key="4">
    <source>
        <dbReference type="Google" id="ProtNLM"/>
    </source>
</evidence>
<proteinExistence type="predicted"/>
<name>A0ABX0P1U8_9BURK</name>
<feature type="chain" id="PRO_5045578544" description="Secreted protein" evidence="1">
    <location>
        <begin position="29"/>
        <end position="208"/>
    </location>
</feature>
<keyword evidence="1" id="KW-0732">Signal</keyword>
<feature type="signal peptide" evidence="1">
    <location>
        <begin position="1"/>
        <end position="28"/>
    </location>
</feature>
<dbReference type="Proteomes" id="UP000609726">
    <property type="component" value="Unassembled WGS sequence"/>
</dbReference>
<evidence type="ECO:0000313" key="3">
    <source>
        <dbReference type="Proteomes" id="UP000609726"/>
    </source>
</evidence>
<dbReference type="RefSeq" id="WP_166881960.1">
    <property type="nucleotide sequence ID" value="NZ_WHJH01000067.1"/>
</dbReference>
<protein>
    <recommendedName>
        <fullName evidence="4">Secreted protein</fullName>
    </recommendedName>
</protein>
<dbReference type="EMBL" id="WHJH01000067">
    <property type="protein sequence ID" value="NHZ93273.1"/>
    <property type="molecule type" value="Genomic_DNA"/>
</dbReference>
<reference evidence="2 3" key="1">
    <citation type="submission" date="2019-10" db="EMBL/GenBank/DDBJ databases">
        <title>Taxonomy of Antarctic Massilia spp.: description of Massilia rubra sp. nov., Massilia aquatica sp. nov., Massilia mucilaginosa sp. nov., Massilia frigida sp. nov. isolated from streams, lakes and regoliths.</title>
        <authorList>
            <person name="Holochova P."/>
            <person name="Sedlacek I."/>
            <person name="Kralova S."/>
            <person name="Maslanova I."/>
            <person name="Busse H.-J."/>
            <person name="Stankova E."/>
            <person name="Vrbovska V."/>
            <person name="Kovarovic V."/>
            <person name="Bartak M."/>
            <person name="Svec P."/>
            <person name="Pantucek R."/>
        </authorList>
    </citation>
    <scope>NUCLEOTIDE SEQUENCE [LARGE SCALE GENOMIC DNA]</scope>
    <source>
        <strain evidence="2 3">CCM 8733</strain>
    </source>
</reference>
<evidence type="ECO:0000313" key="2">
    <source>
        <dbReference type="EMBL" id="NHZ93273.1"/>
    </source>
</evidence>